<keyword evidence="6" id="KW-0812">Transmembrane</keyword>
<feature type="transmembrane region" description="Helical" evidence="6">
    <location>
        <begin position="21"/>
        <end position="44"/>
    </location>
</feature>
<dbReference type="GO" id="GO:0007165">
    <property type="term" value="P:signal transduction"/>
    <property type="evidence" value="ECO:0007669"/>
    <property type="project" value="UniProtKB-KW"/>
</dbReference>
<dbReference type="SUPFAM" id="SSF58104">
    <property type="entry name" value="Methyl-accepting chemotaxis protein (MCP) signaling domain"/>
    <property type="match status" value="1"/>
</dbReference>
<feature type="domain" description="HAMP" evidence="8">
    <location>
        <begin position="279"/>
        <end position="330"/>
    </location>
</feature>
<dbReference type="InterPro" id="IPR003660">
    <property type="entry name" value="HAMP_dom"/>
</dbReference>
<dbReference type="GO" id="GO:0016020">
    <property type="term" value="C:membrane"/>
    <property type="evidence" value="ECO:0007669"/>
    <property type="project" value="UniProtKB-SubCell"/>
</dbReference>
<dbReference type="CDD" id="cd11386">
    <property type="entry name" value="MCP_signal"/>
    <property type="match status" value="1"/>
</dbReference>
<dbReference type="PROSITE" id="PS50885">
    <property type="entry name" value="HAMP"/>
    <property type="match status" value="1"/>
</dbReference>
<feature type="domain" description="Methyl-accepting transducer" evidence="7">
    <location>
        <begin position="335"/>
        <end position="571"/>
    </location>
</feature>
<feature type="coiled-coil region" evidence="5">
    <location>
        <begin position="254"/>
        <end position="291"/>
    </location>
</feature>
<dbReference type="Proteomes" id="UP000885779">
    <property type="component" value="Unassembled WGS sequence"/>
</dbReference>
<evidence type="ECO:0000256" key="4">
    <source>
        <dbReference type="PROSITE-ProRule" id="PRU00284"/>
    </source>
</evidence>
<keyword evidence="5" id="KW-0175">Coiled coil</keyword>
<feature type="transmembrane region" description="Helical" evidence="6">
    <location>
        <begin position="199"/>
        <end position="221"/>
    </location>
</feature>
<organism evidence="9">
    <name type="scientific">Caldithrix abyssi</name>
    <dbReference type="NCBI Taxonomy" id="187145"/>
    <lineage>
        <taxon>Bacteria</taxon>
        <taxon>Pseudomonadati</taxon>
        <taxon>Calditrichota</taxon>
        <taxon>Calditrichia</taxon>
        <taxon>Calditrichales</taxon>
        <taxon>Calditrichaceae</taxon>
        <taxon>Caldithrix</taxon>
    </lineage>
</organism>
<evidence type="ECO:0000259" key="8">
    <source>
        <dbReference type="PROSITE" id="PS50885"/>
    </source>
</evidence>
<comment type="caution">
    <text evidence="9">The sequence shown here is derived from an EMBL/GenBank/DDBJ whole genome shotgun (WGS) entry which is preliminary data.</text>
</comment>
<dbReference type="EMBL" id="DRQG01000048">
    <property type="protein sequence ID" value="HGY55102.1"/>
    <property type="molecule type" value="Genomic_DNA"/>
</dbReference>
<dbReference type="InterPro" id="IPR004089">
    <property type="entry name" value="MCPsignal_dom"/>
</dbReference>
<gene>
    <name evidence="9" type="ORF">ENK44_05335</name>
</gene>
<dbReference type="SMART" id="SM00304">
    <property type="entry name" value="HAMP"/>
    <property type="match status" value="1"/>
</dbReference>
<dbReference type="PANTHER" id="PTHR32089">
    <property type="entry name" value="METHYL-ACCEPTING CHEMOTAXIS PROTEIN MCPB"/>
    <property type="match status" value="1"/>
</dbReference>
<evidence type="ECO:0000256" key="6">
    <source>
        <dbReference type="SAM" id="Phobius"/>
    </source>
</evidence>
<dbReference type="SMART" id="SM00283">
    <property type="entry name" value="MA"/>
    <property type="match status" value="1"/>
</dbReference>
<name>A0A7V4UCX1_CALAY</name>
<proteinExistence type="inferred from homology"/>
<evidence type="ECO:0000256" key="3">
    <source>
        <dbReference type="ARBA" id="ARBA00029447"/>
    </source>
</evidence>
<reference evidence="9" key="1">
    <citation type="journal article" date="2020" name="mSystems">
        <title>Genome- and Community-Level Interaction Insights into Carbon Utilization and Element Cycling Functions of Hydrothermarchaeota in Hydrothermal Sediment.</title>
        <authorList>
            <person name="Zhou Z."/>
            <person name="Liu Y."/>
            <person name="Xu W."/>
            <person name="Pan J."/>
            <person name="Luo Z.H."/>
            <person name="Li M."/>
        </authorList>
    </citation>
    <scope>NUCLEOTIDE SEQUENCE [LARGE SCALE GENOMIC DNA]</scope>
    <source>
        <strain evidence="9">HyVt-577</strain>
    </source>
</reference>
<dbReference type="FunFam" id="1.10.287.950:FF:000001">
    <property type="entry name" value="Methyl-accepting chemotaxis sensory transducer"/>
    <property type="match status" value="1"/>
</dbReference>
<dbReference type="GO" id="GO:0006935">
    <property type="term" value="P:chemotaxis"/>
    <property type="evidence" value="ECO:0007669"/>
    <property type="project" value="UniProtKB-ARBA"/>
</dbReference>
<evidence type="ECO:0000256" key="2">
    <source>
        <dbReference type="ARBA" id="ARBA00023224"/>
    </source>
</evidence>
<dbReference type="CDD" id="cd06225">
    <property type="entry name" value="HAMP"/>
    <property type="match status" value="1"/>
</dbReference>
<dbReference type="PROSITE" id="PS50111">
    <property type="entry name" value="CHEMOTAXIS_TRANSDUC_2"/>
    <property type="match status" value="1"/>
</dbReference>
<dbReference type="Pfam" id="PF00015">
    <property type="entry name" value="MCPsignal"/>
    <property type="match status" value="1"/>
</dbReference>
<protein>
    <submittedName>
        <fullName evidence="9">Methyl-accepting chemotaxis protein</fullName>
    </submittedName>
</protein>
<accession>A0A7V4UCX1</accession>
<dbReference type="AlphaFoldDB" id="A0A7V4UCX1"/>
<evidence type="ECO:0000313" key="9">
    <source>
        <dbReference type="EMBL" id="HGY55102.1"/>
    </source>
</evidence>
<dbReference type="Gene3D" id="1.10.287.950">
    <property type="entry name" value="Methyl-accepting chemotaxis protein"/>
    <property type="match status" value="1"/>
</dbReference>
<evidence type="ECO:0000256" key="5">
    <source>
        <dbReference type="SAM" id="Coils"/>
    </source>
</evidence>
<dbReference type="PANTHER" id="PTHR32089:SF112">
    <property type="entry name" value="LYSOZYME-LIKE PROTEIN-RELATED"/>
    <property type="match status" value="1"/>
</dbReference>
<keyword evidence="2 4" id="KW-0807">Transducer</keyword>
<evidence type="ECO:0000259" key="7">
    <source>
        <dbReference type="PROSITE" id="PS50111"/>
    </source>
</evidence>
<keyword evidence="6" id="KW-0472">Membrane</keyword>
<evidence type="ECO:0000256" key="1">
    <source>
        <dbReference type="ARBA" id="ARBA00004370"/>
    </source>
</evidence>
<keyword evidence="6" id="KW-1133">Transmembrane helix</keyword>
<comment type="similarity">
    <text evidence="3">Belongs to the methyl-accepting chemotaxis (MCP) protein family.</text>
</comment>
<sequence length="609" mass="66591">MRRKYDSIFIKEGIMKKTSLYLLKVLLTFVFFLILLIAVVSAWLQYKGQVEQIERDRLNTVLITARTAVLSIESETLNSIREAKDYTSAGYNAIHNKLVELQQAAGLPASGVRILRKAGTHTEMVVTAEKQNRIGQSFDLWTEMNGVFNKGLAAARINEIKGVNYAVAFAPIKNTHGETVALLMIEKELNELPSFFEVLFWPLIIGLVLFILIAVVATVVLKRLDGAVNEIHFNLERLKKGEPLRRSETDTLLLSEITEDLKALETRIKGTEESKEEREKIQKQITELLKIVSAAADGDFTVTARVTADTLGALADSFNLMISDLSELVRDAKNAAEEVASTTAGILKNVEVMAKGAADQASQTETISNFAKDMADLITNTNQNAQRAAEAARKAKEVAETGSQIVKKSIEGMQHIRESVRDASKQVKVLGENSTRIGEITDFISEIASQTNLLALNASIEAARAGEAGRGFSVVADEIRNLAERSSRSADEISKLIGDIQDGISKTMDAMDKGTLQVAEGTKMVDSAGVTLREILGSIEISTKSAVEISNATQEQTKYSQEIVQSLEHIAGIARETADGAKQSKEFATKLEALSTKLNQAVSKFRLAK</sequence>
<comment type="subcellular location">
    <subcellularLocation>
        <location evidence="1">Membrane</location>
    </subcellularLocation>
</comment>